<dbReference type="PANTHER" id="PTHR43182:SF1">
    <property type="entry name" value="COBALT-PRECORRIN-7 C(5)-METHYLTRANSFERASE"/>
    <property type="match status" value="1"/>
</dbReference>
<dbReference type="InterPro" id="IPR000878">
    <property type="entry name" value="4pyrrol_Mease"/>
</dbReference>
<sequence>MAEKVLIYAGTTEGRLLAQELSRAHIACDVHVATEYGQMVMPELAGVKVCVGRLDVEEMRALLKKNGQNNYAAVVDATHPFATEVSANIRESTKGSGIPYLRLQRRMDDGICSIPENEGMKERAGTVHVFADYESCVQALTDTSGNILLTTGSKELAVFAPLKERLFVRVLPGLESIGLCEKAGIRGKQILAMQGPFSEEMNLAMIHQFSIRYLVTKASGAHSGFQEKLAAAQKAGITACVIGKQEQEQGMSYAQVTETLSRLLGHTISGCPEVEISLIGIGMSAATLTQEAKRALEESDVVFGAERMLEVVENSKETYPFYLAKDILPVLRQKESQMDGQKLKVSILFSGDTGFYSGTEKIKTELNKNNYKKIRIFPGISSVSYLSAATGIAWQDAKILSIHGKKDTAETRELVLDAIRHFPKTFLLVSGVEDVRRIGCWIEEEKLTQTRMIAGFQLSYDAEKIRELSCKEAKNTKEEGLYTLLLCNENVQKRRLVPGMSDESFLRVVEGEKTVPMTKEEVRALSLCKLGLTEDAVVYDVGSGTGSIAVECAKCSPGIRVYAIEQKATAQQLLRRNLEKFHLANVIPVDGKAPEILESLEPPTHVFIGGSSGRLADILHVIWEKNPRTRVVVNAISLETVAQITELAAGQMQTEIIQVQVSRAKTVGTYHLMQAENPVYICVLTMA</sequence>
<evidence type="ECO:0000256" key="5">
    <source>
        <dbReference type="ARBA" id="ARBA00022691"/>
    </source>
</evidence>
<dbReference type="InterPro" id="IPR014008">
    <property type="entry name" value="Cbl_synth_MTase_CbiT"/>
</dbReference>
<dbReference type="RefSeq" id="WP_055068354.1">
    <property type="nucleotide sequence ID" value="NZ_CP173697.1"/>
</dbReference>
<dbReference type="NCBIfam" id="TIGR00715">
    <property type="entry name" value="precor6x_red"/>
    <property type="match status" value="1"/>
</dbReference>
<dbReference type="SUPFAM" id="SSF53335">
    <property type="entry name" value="S-adenosyl-L-methionine-dependent methyltransferases"/>
    <property type="match status" value="1"/>
</dbReference>
<dbReference type="PANTHER" id="PTHR43182">
    <property type="entry name" value="COBALT-PRECORRIN-6B C(15)-METHYLTRANSFERASE (DECARBOXYLATING)"/>
    <property type="match status" value="1"/>
</dbReference>
<keyword evidence="4 7" id="KW-0808">Transferase</keyword>
<dbReference type="Gene3D" id="3.40.1010.10">
    <property type="entry name" value="Cobalt-precorrin-4 Transmethylase, Domain 1"/>
    <property type="match status" value="1"/>
</dbReference>
<feature type="domain" description="Tetrapyrrole methylase" evidence="6">
    <location>
        <begin position="276"/>
        <end position="472"/>
    </location>
</feature>
<dbReference type="CDD" id="cd11644">
    <property type="entry name" value="Precorrin-6Y-MT"/>
    <property type="match status" value="1"/>
</dbReference>
<accession>A0A0M6WTA8</accession>
<dbReference type="SUPFAM" id="SSF53790">
    <property type="entry name" value="Tetrapyrrole methylase"/>
    <property type="match status" value="1"/>
</dbReference>
<dbReference type="GO" id="GO:0009236">
    <property type="term" value="P:cobalamin biosynthetic process"/>
    <property type="evidence" value="ECO:0007669"/>
    <property type="project" value="UniProtKB-UniPathway"/>
</dbReference>
<evidence type="ECO:0000256" key="4">
    <source>
        <dbReference type="ARBA" id="ARBA00022679"/>
    </source>
</evidence>
<gene>
    <name evidence="7" type="ORF">M72_10981</name>
</gene>
<evidence type="ECO:0000256" key="2">
    <source>
        <dbReference type="ARBA" id="ARBA00022573"/>
    </source>
</evidence>
<keyword evidence="8" id="KW-1185">Reference proteome</keyword>
<dbReference type="AlphaFoldDB" id="A0A0M6WTA8"/>
<name>A0A0M6WTA8_9FIRM</name>
<dbReference type="Proteomes" id="UP000049979">
    <property type="component" value="Unassembled WGS sequence"/>
</dbReference>
<dbReference type="OrthoDB" id="9780707at2"/>
<organism evidence="7 8">
    <name type="scientific">Roseburia faecis</name>
    <dbReference type="NCBI Taxonomy" id="301302"/>
    <lineage>
        <taxon>Bacteria</taxon>
        <taxon>Bacillati</taxon>
        <taxon>Bacillota</taxon>
        <taxon>Clostridia</taxon>
        <taxon>Lachnospirales</taxon>
        <taxon>Lachnospiraceae</taxon>
        <taxon>Roseburia</taxon>
    </lineage>
</organism>
<comment type="pathway">
    <text evidence="1">Cofactor biosynthesis; adenosylcobalamin biosynthesis.</text>
</comment>
<evidence type="ECO:0000313" key="7">
    <source>
        <dbReference type="EMBL" id="CRL40912.1"/>
    </source>
</evidence>
<dbReference type="PROSITE" id="PS51014">
    <property type="entry name" value="COBK_CBIJ"/>
    <property type="match status" value="1"/>
</dbReference>
<keyword evidence="3 7" id="KW-0489">Methyltransferase</keyword>
<reference evidence="8" key="1">
    <citation type="submission" date="2015-05" db="EMBL/GenBank/DDBJ databases">
        <authorList>
            <consortium name="Pathogen Informatics"/>
        </authorList>
    </citation>
    <scope>NUCLEOTIDE SEQUENCE [LARGE SCALE GENOMIC DNA]</scope>
    <source>
        <strain evidence="8">M72</strain>
    </source>
</reference>
<dbReference type="Pfam" id="PF00590">
    <property type="entry name" value="TP_methylase"/>
    <property type="match status" value="1"/>
</dbReference>
<evidence type="ECO:0000256" key="1">
    <source>
        <dbReference type="ARBA" id="ARBA00004953"/>
    </source>
</evidence>
<dbReference type="NCBIfam" id="TIGR02467">
    <property type="entry name" value="CbiE"/>
    <property type="match status" value="1"/>
</dbReference>
<dbReference type="InterPro" id="IPR014777">
    <property type="entry name" value="4pyrrole_Mease_sub1"/>
</dbReference>
<dbReference type="InterPro" id="IPR035996">
    <property type="entry name" value="4pyrrol_Methylase_sf"/>
</dbReference>
<dbReference type="GO" id="GO:0032259">
    <property type="term" value="P:methylation"/>
    <property type="evidence" value="ECO:0007669"/>
    <property type="project" value="UniProtKB-KW"/>
</dbReference>
<dbReference type="InterPro" id="IPR012818">
    <property type="entry name" value="CbiE"/>
</dbReference>
<dbReference type="InterPro" id="IPR050714">
    <property type="entry name" value="Cobalamin_biosynth_MTase"/>
</dbReference>
<dbReference type="Gene3D" id="3.40.50.150">
    <property type="entry name" value="Vaccinia Virus protein VP39"/>
    <property type="match status" value="1"/>
</dbReference>
<keyword evidence="5" id="KW-0949">S-adenosyl-L-methionine</keyword>
<evidence type="ECO:0000259" key="6">
    <source>
        <dbReference type="Pfam" id="PF00590"/>
    </source>
</evidence>
<evidence type="ECO:0000313" key="8">
    <source>
        <dbReference type="Proteomes" id="UP000049979"/>
    </source>
</evidence>
<dbReference type="InterPro" id="IPR003723">
    <property type="entry name" value="Precorrin-6x_reduct"/>
</dbReference>
<dbReference type="GO" id="GO:0016994">
    <property type="term" value="F:precorrin-6A reductase activity"/>
    <property type="evidence" value="ECO:0007669"/>
    <property type="project" value="InterPro"/>
</dbReference>
<dbReference type="EMBL" id="CVRR01000037">
    <property type="protein sequence ID" value="CRL40912.1"/>
    <property type="molecule type" value="Genomic_DNA"/>
</dbReference>
<protein>
    <submittedName>
        <fullName evidence="7">Precorrin-6Y C(5,15)-methyltransferase</fullName>
    </submittedName>
</protein>
<dbReference type="InterPro" id="IPR029063">
    <property type="entry name" value="SAM-dependent_MTases_sf"/>
</dbReference>
<keyword evidence="2" id="KW-0169">Cobalamin biosynthesis</keyword>
<dbReference type="UniPathway" id="UPA00148"/>
<proteinExistence type="predicted"/>
<dbReference type="STRING" id="301302.ERS852420_01700"/>
<evidence type="ECO:0000256" key="3">
    <source>
        <dbReference type="ARBA" id="ARBA00022603"/>
    </source>
</evidence>
<dbReference type="NCBIfam" id="TIGR02469">
    <property type="entry name" value="CbiT"/>
    <property type="match status" value="1"/>
</dbReference>
<dbReference type="GO" id="GO:0008276">
    <property type="term" value="F:protein methyltransferase activity"/>
    <property type="evidence" value="ECO:0007669"/>
    <property type="project" value="InterPro"/>
</dbReference>
<dbReference type="Pfam" id="PF02571">
    <property type="entry name" value="CbiJ"/>
    <property type="match status" value="1"/>
</dbReference>